<proteinExistence type="predicted"/>
<evidence type="ECO:0000256" key="1">
    <source>
        <dbReference type="ARBA" id="ARBA00023277"/>
    </source>
</evidence>
<dbReference type="Proteomes" id="UP000197138">
    <property type="component" value="Unassembled WGS sequence"/>
</dbReference>
<sequence length="113" mass="12444">MVQFGGVIGAFNCQGAGWDPKEQKIGGFPECYELVSSLVHVTDIEWDQSRELARTSGLSEEFAVYPNRADKLILMTRNPTQSKSPWTRLLLRSSALFLSRSSDEISSNSASSG</sequence>
<evidence type="ECO:0000313" key="2">
    <source>
        <dbReference type="EMBL" id="OWM80042.1"/>
    </source>
</evidence>
<gene>
    <name evidence="2" type="ORF">CDL15_Pgr010020</name>
</gene>
<accession>A0A218X6P1</accession>
<dbReference type="Pfam" id="PF05691">
    <property type="entry name" value="Raffinose_syn"/>
    <property type="match status" value="1"/>
</dbReference>
<dbReference type="EMBL" id="MTKT01002370">
    <property type="protein sequence ID" value="OWM80042.1"/>
    <property type="molecule type" value="Genomic_DNA"/>
</dbReference>
<protein>
    <submittedName>
        <fullName evidence="2">Uncharacterized protein</fullName>
    </submittedName>
</protein>
<reference evidence="3" key="1">
    <citation type="journal article" date="2017" name="Plant J.">
        <title>The pomegranate (Punica granatum L.) genome and the genomics of punicalagin biosynthesis.</title>
        <authorList>
            <person name="Qin G."/>
            <person name="Xu C."/>
            <person name="Ming R."/>
            <person name="Tang H."/>
            <person name="Guyot R."/>
            <person name="Kramer E.M."/>
            <person name="Hu Y."/>
            <person name="Yi X."/>
            <person name="Qi Y."/>
            <person name="Xu X."/>
            <person name="Gao Z."/>
            <person name="Pan H."/>
            <person name="Jian J."/>
            <person name="Tian Y."/>
            <person name="Yue Z."/>
            <person name="Xu Y."/>
        </authorList>
    </citation>
    <scope>NUCLEOTIDE SEQUENCE [LARGE SCALE GENOMIC DNA]</scope>
    <source>
        <strain evidence="3">cv. Dabenzi</strain>
    </source>
</reference>
<dbReference type="AlphaFoldDB" id="A0A218X6P1"/>
<name>A0A218X6P1_PUNGR</name>
<evidence type="ECO:0000313" key="3">
    <source>
        <dbReference type="Proteomes" id="UP000197138"/>
    </source>
</evidence>
<dbReference type="InterPro" id="IPR008811">
    <property type="entry name" value="Glycosyl_hydrolases_36"/>
</dbReference>
<organism evidence="2 3">
    <name type="scientific">Punica granatum</name>
    <name type="common">Pomegranate</name>
    <dbReference type="NCBI Taxonomy" id="22663"/>
    <lineage>
        <taxon>Eukaryota</taxon>
        <taxon>Viridiplantae</taxon>
        <taxon>Streptophyta</taxon>
        <taxon>Embryophyta</taxon>
        <taxon>Tracheophyta</taxon>
        <taxon>Spermatophyta</taxon>
        <taxon>Magnoliopsida</taxon>
        <taxon>eudicotyledons</taxon>
        <taxon>Gunneridae</taxon>
        <taxon>Pentapetalae</taxon>
        <taxon>rosids</taxon>
        <taxon>malvids</taxon>
        <taxon>Myrtales</taxon>
        <taxon>Lythraceae</taxon>
        <taxon>Punica</taxon>
    </lineage>
</organism>
<comment type="caution">
    <text evidence="2">The sequence shown here is derived from an EMBL/GenBank/DDBJ whole genome shotgun (WGS) entry which is preliminary data.</text>
</comment>
<keyword evidence="1" id="KW-0119">Carbohydrate metabolism</keyword>